<dbReference type="Proteomes" id="UP000615446">
    <property type="component" value="Unassembled WGS sequence"/>
</dbReference>
<gene>
    <name evidence="1" type="ORF">RCL2_000719500</name>
</gene>
<protein>
    <submittedName>
        <fullName evidence="1">Uncharacterized protein</fullName>
    </submittedName>
</protein>
<evidence type="ECO:0000313" key="2">
    <source>
        <dbReference type="Proteomes" id="UP000615446"/>
    </source>
</evidence>
<proteinExistence type="predicted"/>
<dbReference type="EMBL" id="BLAL01000046">
    <property type="protein sequence ID" value="GES79899.1"/>
    <property type="molecule type" value="Genomic_DNA"/>
</dbReference>
<sequence>MSKIYLNCLPKSVIETLEIKLDIQDLYEKNCAITVEVNSDSTVKKFKKKIKKQVIEKLKCIYIGNDIRVKKVWNVTKNNAIGPEMVEGIIQNYWPENPSSNFIRVIATNSDRSKYFNAVEDRFDNEFGEFGKNLPLSAVNIGLVDNKETIIVFIYVSEEEPVYLPSKFEGFPVFVKYGVIFDLDHRSFHENLTSDKSICSSKNYAGTLGENMGSINYETNEDYSEDINYERVLKFGKSAIMTSGFIQDRMKFFYPPVIIKVVSLDEESGAHPYYYVIPINLIISDAKKRFDATFNLITQ</sequence>
<comment type="caution">
    <text evidence="1">The sequence shown here is derived from an EMBL/GenBank/DDBJ whole genome shotgun (WGS) entry which is preliminary data.</text>
</comment>
<accession>A0A8H3L3E4</accession>
<reference evidence="1" key="1">
    <citation type="submission" date="2019-10" db="EMBL/GenBank/DDBJ databases">
        <title>Conservation and host-specific expression of non-tandemly repeated heterogenous ribosome RNA gene in arbuscular mycorrhizal fungi.</title>
        <authorList>
            <person name="Maeda T."/>
            <person name="Kobayashi Y."/>
            <person name="Nakagawa T."/>
            <person name="Ezawa T."/>
            <person name="Yamaguchi K."/>
            <person name="Bino T."/>
            <person name="Nishimoto Y."/>
            <person name="Shigenobu S."/>
            <person name="Kawaguchi M."/>
        </authorList>
    </citation>
    <scope>NUCLEOTIDE SEQUENCE</scope>
    <source>
        <strain evidence="1">HR1</strain>
    </source>
</reference>
<organism evidence="1 2">
    <name type="scientific">Rhizophagus clarus</name>
    <dbReference type="NCBI Taxonomy" id="94130"/>
    <lineage>
        <taxon>Eukaryota</taxon>
        <taxon>Fungi</taxon>
        <taxon>Fungi incertae sedis</taxon>
        <taxon>Mucoromycota</taxon>
        <taxon>Glomeromycotina</taxon>
        <taxon>Glomeromycetes</taxon>
        <taxon>Glomerales</taxon>
        <taxon>Glomeraceae</taxon>
        <taxon>Rhizophagus</taxon>
    </lineage>
</organism>
<dbReference type="OrthoDB" id="2380746at2759"/>
<dbReference type="AlphaFoldDB" id="A0A8H3L3E4"/>
<name>A0A8H3L3E4_9GLOM</name>
<evidence type="ECO:0000313" key="1">
    <source>
        <dbReference type="EMBL" id="GES79899.1"/>
    </source>
</evidence>